<evidence type="ECO:0000259" key="2">
    <source>
        <dbReference type="SMART" id="SM00114"/>
    </source>
</evidence>
<dbReference type="Ensembl" id="ENSSSCT00030075932.1">
    <property type="protein sequence ID" value="ENSSSCP00030034684.1"/>
    <property type="gene ID" value="ENSSSCG00030054453.1"/>
</dbReference>
<dbReference type="Proteomes" id="UP000694570">
    <property type="component" value="Unplaced"/>
</dbReference>
<dbReference type="AlphaFoldDB" id="A0A8D0XH02"/>
<feature type="compositionally biased region" description="Basic and acidic residues" evidence="1">
    <location>
        <begin position="93"/>
        <end position="104"/>
    </location>
</feature>
<name>A0A8D0XH02_PIG</name>
<evidence type="ECO:0000313" key="3">
    <source>
        <dbReference type="Ensembl" id="ENSSSCP00030034684.1"/>
    </source>
</evidence>
<dbReference type="InterPro" id="IPR011029">
    <property type="entry name" value="DEATH-like_dom_sf"/>
</dbReference>
<dbReference type="GO" id="GO:0042981">
    <property type="term" value="P:regulation of apoptotic process"/>
    <property type="evidence" value="ECO:0007669"/>
    <property type="project" value="InterPro"/>
</dbReference>
<dbReference type="SUPFAM" id="SSF47986">
    <property type="entry name" value="DEATH domain"/>
    <property type="match status" value="1"/>
</dbReference>
<dbReference type="SMART" id="SM00114">
    <property type="entry name" value="CARD"/>
    <property type="match status" value="1"/>
</dbReference>
<sequence length="136" mass="15547">EARDRMILWTLRLEALGSQVLASGINLERLFKEIILTQEHKGQIKAQQTGLRQTMGLLDLGAARGKKIFFIFLDSSQEFPLKKEKKEKKRKEKKVEMPARRDMVGKPPHLLSTTPNDYEIKPLLQGLGPDWVPVSL</sequence>
<feature type="domain" description="CARD" evidence="2">
    <location>
        <begin position="1"/>
        <end position="92"/>
    </location>
</feature>
<feature type="region of interest" description="Disordered" evidence="1">
    <location>
        <begin position="83"/>
        <end position="115"/>
    </location>
</feature>
<reference evidence="3" key="1">
    <citation type="submission" date="2025-08" db="UniProtKB">
        <authorList>
            <consortium name="Ensembl"/>
        </authorList>
    </citation>
    <scope>IDENTIFICATION</scope>
</reference>
<accession>A0A8D0XH02</accession>
<evidence type="ECO:0000256" key="1">
    <source>
        <dbReference type="SAM" id="MobiDB-lite"/>
    </source>
</evidence>
<feature type="compositionally biased region" description="Basic residues" evidence="1">
    <location>
        <begin position="83"/>
        <end position="92"/>
    </location>
</feature>
<proteinExistence type="predicted"/>
<protein>
    <recommendedName>
        <fullName evidence="2">CARD domain-containing protein</fullName>
    </recommendedName>
</protein>
<dbReference type="InterPro" id="IPR001315">
    <property type="entry name" value="CARD"/>
</dbReference>
<dbReference type="Gene3D" id="1.10.533.10">
    <property type="entry name" value="Death Domain, Fas"/>
    <property type="match status" value="1"/>
</dbReference>
<organism evidence="3 4">
    <name type="scientific">Sus scrofa</name>
    <name type="common">Pig</name>
    <dbReference type="NCBI Taxonomy" id="9823"/>
    <lineage>
        <taxon>Eukaryota</taxon>
        <taxon>Metazoa</taxon>
        <taxon>Chordata</taxon>
        <taxon>Craniata</taxon>
        <taxon>Vertebrata</taxon>
        <taxon>Euteleostomi</taxon>
        <taxon>Mammalia</taxon>
        <taxon>Eutheria</taxon>
        <taxon>Laurasiatheria</taxon>
        <taxon>Artiodactyla</taxon>
        <taxon>Suina</taxon>
        <taxon>Suidae</taxon>
        <taxon>Sus</taxon>
    </lineage>
</organism>
<evidence type="ECO:0000313" key="4">
    <source>
        <dbReference type="Proteomes" id="UP000694570"/>
    </source>
</evidence>